<reference evidence="2" key="1">
    <citation type="submission" date="2018-03" db="EMBL/GenBank/DDBJ databases">
        <authorList>
            <person name="Rodrigo-Torres L."/>
            <person name="Arahal R. D."/>
            <person name="Lucena T."/>
        </authorList>
    </citation>
    <scope>NUCLEOTIDE SEQUENCE [LARGE SCALE GENOMIC DNA]</scope>
    <source>
        <strain evidence="2">CECT 7615</strain>
    </source>
</reference>
<keyword evidence="2" id="KW-1185">Reference proteome</keyword>
<dbReference type="AlphaFoldDB" id="A0A2R8C9Y9"/>
<dbReference type="EMBL" id="ONZG01000006">
    <property type="protein sequence ID" value="SPJ29225.1"/>
    <property type="molecule type" value="Genomic_DNA"/>
</dbReference>
<protein>
    <submittedName>
        <fullName evidence="1">Uncharacterized protein</fullName>
    </submittedName>
</protein>
<accession>A0A2R8C9Y9</accession>
<name>A0A2R8C9Y9_9RHOB</name>
<proteinExistence type="predicted"/>
<dbReference type="Proteomes" id="UP000244898">
    <property type="component" value="Unassembled WGS sequence"/>
</dbReference>
<dbReference type="RefSeq" id="WP_108788399.1">
    <property type="nucleotide sequence ID" value="NZ_ONZG01000006.1"/>
</dbReference>
<evidence type="ECO:0000313" key="2">
    <source>
        <dbReference type="Proteomes" id="UP000244898"/>
    </source>
</evidence>
<evidence type="ECO:0000313" key="1">
    <source>
        <dbReference type="EMBL" id="SPJ29225.1"/>
    </source>
</evidence>
<organism evidence="1 2">
    <name type="scientific">Falsiruegeria mediterranea M17</name>
    <dbReference type="NCBI Taxonomy" id="1200281"/>
    <lineage>
        <taxon>Bacteria</taxon>
        <taxon>Pseudomonadati</taxon>
        <taxon>Pseudomonadota</taxon>
        <taxon>Alphaproteobacteria</taxon>
        <taxon>Rhodobacterales</taxon>
        <taxon>Roseobacteraceae</taxon>
        <taxon>Falsiruegeria</taxon>
    </lineage>
</organism>
<gene>
    <name evidence="1" type="ORF">TRM7615_02738</name>
</gene>
<sequence>MKTLIKALRRWWTESGVIPEDKTVPDTDKSARETEEDYRVVVVAEGGFAIAIKEPLNPTKKSEEL</sequence>